<dbReference type="EMBL" id="BMMZ01000001">
    <property type="protein sequence ID" value="GGL49132.1"/>
    <property type="molecule type" value="Genomic_DNA"/>
</dbReference>
<dbReference type="NCBIfam" id="TIGR00079">
    <property type="entry name" value="pept_deformyl"/>
    <property type="match status" value="1"/>
</dbReference>
<dbReference type="GO" id="GO:0046872">
    <property type="term" value="F:metal ion binding"/>
    <property type="evidence" value="ECO:0007669"/>
    <property type="project" value="UniProtKB-KW"/>
</dbReference>
<comment type="cofactor">
    <cofactor evidence="6">
        <name>Fe(2+)</name>
        <dbReference type="ChEBI" id="CHEBI:29033"/>
    </cofactor>
    <text evidence="6">Binds 1 Fe(2+) ion.</text>
</comment>
<dbReference type="Pfam" id="PF01327">
    <property type="entry name" value="Pep_deformylase"/>
    <property type="match status" value="1"/>
</dbReference>
<evidence type="ECO:0000313" key="8">
    <source>
        <dbReference type="EMBL" id="GGL49132.1"/>
    </source>
</evidence>
<evidence type="ECO:0000256" key="1">
    <source>
        <dbReference type="ARBA" id="ARBA00010759"/>
    </source>
</evidence>
<dbReference type="PANTHER" id="PTHR10458">
    <property type="entry name" value="PEPTIDE DEFORMYLASE"/>
    <property type="match status" value="1"/>
</dbReference>
<evidence type="ECO:0000256" key="2">
    <source>
        <dbReference type="ARBA" id="ARBA00022723"/>
    </source>
</evidence>
<comment type="similarity">
    <text evidence="1 6">Belongs to the polypeptide deformylase family.</text>
</comment>
<comment type="caution">
    <text evidence="8">The sequence shown here is derived from an EMBL/GenBank/DDBJ whole genome shotgun (WGS) entry which is preliminary data.</text>
</comment>
<evidence type="ECO:0000256" key="7">
    <source>
        <dbReference type="SAM" id="MobiDB-lite"/>
    </source>
</evidence>
<dbReference type="HAMAP" id="MF_00163">
    <property type="entry name" value="Pep_deformylase"/>
    <property type="match status" value="1"/>
</dbReference>
<dbReference type="PRINTS" id="PR01576">
    <property type="entry name" value="PDEFORMYLASE"/>
</dbReference>
<feature type="region of interest" description="Disordered" evidence="7">
    <location>
        <begin position="172"/>
        <end position="191"/>
    </location>
</feature>
<sequence>MPVAELMRLGIVRTIVRWGAPILHNRAVSVTDFGPELQQLLADMFASNAAAHGAGLAAQQVGVDLAVFVYDCPDENWTRRTGVICNPRITLPEGSDRRLVTWDEGCLSLPGANIELARPDTATCTGQDQYGEPITITAGGVLGRCLQHETDHINGMVFGDRLPARRRKELQRAADRSAHQYPDDWPVSQIR</sequence>
<dbReference type="RefSeq" id="WP_188893489.1">
    <property type="nucleotide sequence ID" value="NZ_BMMZ01000001.1"/>
</dbReference>
<feature type="binding site" evidence="6">
    <location>
        <position position="148"/>
    </location>
    <ligand>
        <name>Fe cation</name>
        <dbReference type="ChEBI" id="CHEBI:24875"/>
    </ligand>
</feature>
<keyword evidence="9" id="KW-1185">Reference proteome</keyword>
<evidence type="ECO:0000256" key="4">
    <source>
        <dbReference type="ARBA" id="ARBA00022917"/>
    </source>
</evidence>
<dbReference type="PANTHER" id="PTHR10458:SF2">
    <property type="entry name" value="PEPTIDE DEFORMYLASE, MITOCHONDRIAL"/>
    <property type="match status" value="1"/>
</dbReference>
<reference evidence="8" key="2">
    <citation type="submission" date="2020-09" db="EMBL/GenBank/DDBJ databases">
        <authorList>
            <person name="Sun Q."/>
            <person name="Zhou Y."/>
        </authorList>
    </citation>
    <scope>NUCLEOTIDE SEQUENCE</scope>
    <source>
        <strain evidence="8">CGMCC 4.7306</strain>
    </source>
</reference>
<feature type="compositionally biased region" description="Basic and acidic residues" evidence="7">
    <location>
        <begin position="172"/>
        <end position="182"/>
    </location>
</feature>
<accession>A0A917S2R6</accession>
<reference evidence="8" key="1">
    <citation type="journal article" date="2014" name="Int. J. Syst. Evol. Microbiol.">
        <title>Complete genome sequence of Corynebacterium casei LMG S-19264T (=DSM 44701T), isolated from a smear-ripened cheese.</title>
        <authorList>
            <consortium name="US DOE Joint Genome Institute (JGI-PGF)"/>
            <person name="Walter F."/>
            <person name="Albersmeier A."/>
            <person name="Kalinowski J."/>
            <person name="Ruckert C."/>
        </authorList>
    </citation>
    <scope>NUCLEOTIDE SEQUENCE</scope>
    <source>
        <strain evidence="8">CGMCC 4.7306</strain>
    </source>
</reference>
<dbReference type="Gene3D" id="3.90.45.10">
    <property type="entry name" value="Peptide deformylase"/>
    <property type="match status" value="1"/>
</dbReference>
<feature type="binding site" evidence="6">
    <location>
        <position position="106"/>
    </location>
    <ligand>
        <name>Fe cation</name>
        <dbReference type="ChEBI" id="CHEBI:24875"/>
    </ligand>
</feature>
<dbReference type="NCBIfam" id="NF001159">
    <property type="entry name" value="PRK00150.1-3"/>
    <property type="match status" value="1"/>
</dbReference>
<keyword evidence="4 6" id="KW-0648">Protein biosynthesis</keyword>
<comment type="catalytic activity">
    <reaction evidence="6">
        <text>N-terminal N-formyl-L-methionyl-[peptide] + H2O = N-terminal L-methionyl-[peptide] + formate</text>
        <dbReference type="Rhea" id="RHEA:24420"/>
        <dbReference type="Rhea" id="RHEA-COMP:10639"/>
        <dbReference type="Rhea" id="RHEA-COMP:10640"/>
        <dbReference type="ChEBI" id="CHEBI:15377"/>
        <dbReference type="ChEBI" id="CHEBI:15740"/>
        <dbReference type="ChEBI" id="CHEBI:49298"/>
        <dbReference type="ChEBI" id="CHEBI:64731"/>
        <dbReference type="EC" id="3.5.1.88"/>
    </reaction>
</comment>
<comment type="function">
    <text evidence="6">Removes the formyl group from the N-terminal Met of newly synthesized proteins. Requires at least a dipeptide for an efficient rate of reaction. N-terminal L-methionine is a prerequisite for activity but the enzyme has broad specificity at other positions.</text>
</comment>
<organism evidence="8 9">
    <name type="scientific">Microlunatus endophyticus</name>
    <dbReference type="NCBI Taxonomy" id="1716077"/>
    <lineage>
        <taxon>Bacteria</taxon>
        <taxon>Bacillati</taxon>
        <taxon>Actinomycetota</taxon>
        <taxon>Actinomycetes</taxon>
        <taxon>Propionibacteriales</taxon>
        <taxon>Propionibacteriaceae</taxon>
        <taxon>Microlunatus</taxon>
    </lineage>
</organism>
<feature type="active site" evidence="6">
    <location>
        <position position="149"/>
    </location>
</feature>
<dbReference type="GO" id="GO:0006412">
    <property type="term" value="P:translation"/>
    <property type="evidence" value="ECO:0007669"/>
    <property type="project" value="UniProtKB-UniRule"/>
</dbReference>
<proteinExistence type="inferred from homology"/>
<feature type="binding site" evidence="6">
    <location>
        <position position="152"/>
    </location>
    <ligand>
        <name>Fe cation</name>
        <dbReference type="ChEBI" id="CHEBI:24875"/>
    </ligand>
</feature>
<keyword evidence="2 6" id="KW-0479">Metal-binding</keyword>
<evidence type="ECO:0000256" key="6">
    <source>
        <dbReference type="HAMAP-Rule" id="MF_00163"/>
    </source>
</evidence>
<keyword evidence="3 6" id="KW-0378">Hydrolase</keyword>
<dbReference type="EC" id="3.5.1.88" evidence="6"/>
<evidence type="ECO:0000256" key="5">
    <source>
        <dbReference type="ARBA" id="ARBA00023004"/>
    </source>
</evidence>
<dbReference type="InterPro" id="IPR023635">
    <property type="entry name" value="Peptide_deformylase"/>
</dbReference>
<gene>
    <name evidence="8" type="primary">def4</name>
    <name evidence="6" type="synonym">def</name>
    <name evidence="8" type="ORF">GCM10011575_04070</name>
</gene>
<keyword evidence="5 6" id="KW-0408">Iron</keyword>
<dbReference type="PIRSF" id="PIRSF004749">
    <property type="entry name" value="Pep_def"/>
    <property type="match status" value="1"/>
</dbReference>
<dbReference type="InterPro" id="IPR036821">
    <property type="entry name" value="Peptide_deformylase_sf"/>
</dbReference>
<protein>
    <recommendedName>
        <fullName evidence="6">Peptide deformylase</fullName>
        <shortName evidence="6">PDF</shortName>
        <ecNumber evidence="6">3.5.1.88</ecNumber>
    </recommendedName>
    <alternativeName>
        <fullName evidence="6">Polypeptide deformylase</fullName>
    </alternativeName>
</protein>
<dbReference type="CDD" id="cd00487">
    <property type="entry name" value="Pep_deformylase"/>
    <property type="match status" value="1"/>
</dbReference>
<dbReference type="AlphaFoldDB" id="A0A917S2R6"/>
<dbReference type="Proteomes" id="UP000613840">
    <property type="component" value="Unassembled WGS sequence"/>
</dbReference>
<dbReference type="SUPFAM" id="SSF56420">
    <property type="entry name" value="Peptide deformylase"/>
    <property type="match status" value="1"/>
</dbReference>
<name>A0A917S2R6_9ACTN</name>
<evidence type="ECO:0000256" key="3">
    <source>
        <dbReference type="ARBA" id="ARBA00022801"/>
    </source>
</evidence>
<evidence type="ECO:0000313" key="9">
    <source>
        <dbReference type="Proteomes" id="UP000613840"/>
    </source>
</evidence>
<dbReference type="GO" id="GO:0042586">
    <property type="term" value="F:peptide deformylase activity"/>
    <property type="evidence" value="ECO:0007669"/>
    <property type="project" value="UniProtKB-UniRule"/>
</dbReference>